<comment type="catalytic activity">
    <reaction evidence="15">
        <text>13-(9Z-hexadecenoyloxy)-octadecanoate + H2O = 13-hydroxy-octadecanoate + (9Z)-hexadecenoate + H(+)</text>
        <dbReference type="Rhea" id="RHEA:52076"/>
        <dbReference type="ChEBI" id="CHEBI:15377"/>
        <dbReference type="ChEBI" id="CHEBI:15378"/>
        <dbReference type="ChEBI" id="CHEBI:32372"/>
        <dbReference type="ChEBI" id="CHEBI:136304"/>
        <dbReference type="ChEBI" id="CHEBI:136315"/>
    </reaction>
    <physiologicalReaction direction="left-to-right" evidence="15">
        <dbReference type="Rhea" id="RHEA:52077"/>
    </physiologicalReaction>
</comment>
<feature type="transmembrane region" description="Helical" evidence="17">
    <location>
        <begin position="143"/>
        <end position="161"/>
    </location>
</feature>
<evidence type="ECO:0000256" key="14">
    <source>
        <dbReference type="ARBA" id="ARBA00049296"/>
    </source>
</evidence>
<dbReference type="OrthoDB" id="1898221at2759"/>
<dbReference type="EMBL" id="OU895877">
    <property type="protein sequence ID" value="CAG9798276.1"/>
    <property type="molecule type" value="Genomic_DNA"/>
</dbReference>
<feature type="transmembrane region" description="Helical" evidence="17">
    <location>
        <begin position="211"/>
        <end position="232"/>
    </location>
</feature>
<evidence type="ECO:0000256" key="3">
    <source>
        <dbReference type="ARBA" id="ARBA00009300"/>
    </source>
</evidence>
<comment type="catalytic activity">
    <reaction evidence="8">
        <text>13-octadecanoyloxy-octadecanoate + H2O = 13-hydroxy-octadecanoate + octadecanoate + H(+)</text>
        <dbReference type="Rhea" id="RHEA:52084"/>
        <dbReference type="ChEBI" id="CHEBI:15377"/>
        <dbReference type="ChEBI" id="CHEBI:15378"/>
        <dbReference type="ChEBI" id="CHEBI:25629"/>
        <dbReference type="ChEBI" id="CHEBI:136304"/>
        <dbReference type="ChEBI" id="CHEBI:136335"/>
    </reaction>
    <physiologicalReaction direction="left-to-right" evidence="8">
        <dbReference type="Rhea" id="RHEA:52085"/>
    </physiologicalReaction>
</comment>
<keyword evidence="6 17" id="KW-0472">Membrane</keyword>
<comment type="catalytic activity">
    <reaction evidence="11">
        <text>12-(9Z-octadecenoyloxy)-octadecanoate + H2O = 12-hydroxyoctadecanoate + (9Z)-octadecenoate + H(+)</text>
        <dbReference type="Rhea" id="RHEA:52060"/>
        <dbReference type="ChEBI" id="CHEBI:15377"/>
        <dbReference type="ChEBI" id="CHEBI:15378"/>
        <dbReference type="ChEBI" id="CHEBI:30823"/>
        <dbReference type="ChEBI" id="CHEBI:84201"/>
        <dbReference type="ChEBI" id="CHEBI:136302"/>
    </reaction>
    <physiologicalReaction direction="left-to-right" evidence="11">
        <dbReference type="Rhea" id="RHEA:52061"/>
    </physiologicalReaction>
</comment>
<evidence type="ECO:0000256" key="15">
    <source>
        <dbReference type="ARBA" id="ARBA00049322"/>
    </source>
</evidence>
<feature type="transmembrane region" description="Helical" evidence="17">
    <location>
        <begin position="173"/>
        <end position="191"/>
    </location>
</feature>
<evidence type="ECO:0000256" key="10">
    <source>
        <dbReference type="ARBA" id="ARBA00048680"/>
    </source>
</evidence>
<comment type="catalytic activity">
    <reaction evidence="9">
        <text>9-hexadecanoyloxy-octadecanoate + H2O = 9-hydroxy-octadecanoate + hexadecanoate + H(+)</text>
        <dbReference type="Rhea" id="RHEA:52052"/>
        <dbReference type="ChEBI" id="CHEBI:7896"/>
        <dbReference type="ChEBI" id="CHEBI:15377"/>
        <dbReference type="ChEBI" id="CHEBI:15378"/>
        <dbReference type="ChEBI" id="CHEBI:83670"/>
        <dbReference type="ChEBI" id="CHEBI:136286"/>
    </reaction>
    <physiologicalReaction direction="left-to-right" evidence="9">
        <dbReference type="Rhea" id="RHEA:52053"/>
    </physiologicalReaction>
</comment>
<comment type="catalytic activity">
    <reaction evidence="13">
        <text>9-octadecanoyloxy-octadecanoate + H2O = 9-hydroxy-octadecanoate + octadecanoate + H(+)</text>
        <dbReference type="Rhea" id="RHEA:52096"/>
        <dbReference type="ChEBI" id="CHEBI:15377"/>
        <dbReference type="ChEBI" id="CHEBI:15378"/>
        <dbReference type="ChEBI" id="CHEBI:25629"/>
        <dbReference type="ChEBI" id="CHEBI:136286"/>
        <dbReference type="ChEBI" id="CHEBI:136373"/>
    </reaction>
    <physiologicalReaction direction="left-to-right" evidence="13">
        <dbReference type="Rhea" id="RHEA:52097"/>
    </physiologicalReaction>
</comment>
<evidence type="ECO:0000256" key="5">
    <source>
        <dbReference type="ARBA" id="ARBA00022989"/>
    </source>
</evidence>
<evidence type="ECO:0000256" key="2">
    <source>
        <dbReference type="ARBA" id="ARBA00004127"/>
    </source>
</evidence>
<reference evidence="18" key="2">
    <citation type="submission" date="2022-10" db="EMBL/GenBank/DDBJ databases">
        <authorList>
            <consortium name="ENA_rothamsted_submissions"/>
            <consortium name="culmorum"/>
            <person name="King R."/>
        </authorList>
    </citation>
    <scope>NUCLEOTIDE SEQUENCE</scope>
</reference>
<comment type="catalytic activity">
    <reaction evidence="10">
        <text>12-octadecanoyloxy-octadecanoate + H2O = 12-hydroxyoctadecanoate + octadecanoate + H(+)</text>
        <dbReference type="Rhea" id="RHEA:52080"/>
        <dbReference type="ChEBI" id="CHEBI:15377"/>
        <dbReference type="ChEBI" id="CHEBI:15378"/>
        <dbReference type="ChEBI" id="CHEBI:25629"/>
        <dbReference type="ChEBI" id="CHEBI:84201"/>
        <dbReference type="ChEBI" id="CHEBI:136330"/>
    </reaction>
    <physiologicalReaction direction="left-to-right" evidence="10">
        <dbReference type="Rhea" id="RHEA:52081"/>
    </physiologicalReaction>
</comment>
<feature type="transmembrane region" description="Helical" evidence="17">
    <location>
        <begin position="12"/>
        <end position="34"/>
    </location>
</feature>
<evidence type="ECO:0000313" key="18">
    <source>
        <dbReference type="EMBL" id="CAG9798276.1"/>
    </source>
</evidence>
<accession>A0A9N9WNR6</accession>
<evidence type="ECO:0000256" key="9">
    <source>
        <dbReference type="ARBA" id="ARBA00047863"/>
    </source>
</evidence>
<comment type="subcellular location">
    <subcellularLocation>
        <location evidence="2">Endomembrane system</location>
        <topology evidence="2">Multi-pass membrane protein</topology>
    </subcellularLocation>
</comment>
<evidence type="ECO:0000256" key="7">
    <source>
        <dbReference type="ARBA" id="ARBA00047368"/>
    </source>
</evidence>
<comment type="similarity">
    <text evidence="3">Belongs to the AIG1 family.</text>
</comment>
<dbReference type="InterPro" id="IPR006838">
    <property type="entry name" value="ADTRP_AIG1"/>
</dbReference>
<evidence type="ECO:0000313" key="19">
    <source>
        <dbReference type="Proteomes" id="UP001153620"/>
    </source>
</evidence>
<protein>
    <submittedName>
        <fullName evidence="18">Uncharacterized protein</fullName>
    </submittedName>
</protein>
<evidence type="ECO:0000256" key="1">
    <source>
        <dbReference type="ARBA" id="ARBA00000923"/>
    </source>
</evidence>
<dbReference type="Pfam" id="PF04750">
    <property type="entry name" value="Far-17a_AIG1"/>
    <property type="match status" value="1"/>
</dbReference>
<proteinExistence type="inferred from homology"/>
<keyword evidence="4 17" id="KW-0812">Transmembrane</keyword>
<sequence length="253" mass="29467">MSKKATNTWNRGIFLALVKLFHFIAAVQFIYSIFYDWTYVYVPEKAIKHNRTTFGGKFKYLTFLDAIIQATYFIIALLNDVAGTNEVVLKSSKVPLIRKFKDYFFAAFAFPVAFNVGITFWGLYAVDRELVFPKAIDAFFPNWLNHIMHTNIMIFIVLELFTSFRLYPSRKAGLAGLSIFMAAYLGWLHVIKYKSNIWVYPILEVLNLPQRLVFFALSLVFSIGLYIFGEFFNEQIWVKEIKQATKHESKKAH</sequence>
<organism evidence="18 19">
    <name type="scientific">Chironomus riparius</name>
    <dbReference type="NCBI Taxonomy" id="315576"/>
    <lineage>
        <taxon>Eukaryota</taxon>
        <taxon>Metazoa</taxon>
        <taxon>Ecdysozoa</taxon>
        <taxon>Arthropoda</taxon>
        <taxon>Hexapoda</taxon>
        <taxon>Insecta</taxon>
        <taxon>Pterygota</taxon>
        <taxon>Neoptera</taxon>
        <taxon>Endopterygota</taxon>
        <taxon>Diptera</taxon>
        <taxon>Nematocera</taxon>
        <taxon>Chironomoidea</taxon>
        <taxon>Chironomidae</taxon>
        <taxon>Chironominae</taxon>
        <taxon>Chironomus</taxon>
    </lineage>
</organism>
<dbReference type="GO" id="GO:0012505">
    <property type="term" value="C:endomembrane system"/>
    <property type="evidence" value="ECO:0007669"/>
    <property type="project" value="UniProtKB-SubCell"/>
</dbReference>
<keyword evidence="5 17" id="KW-1133">Transmembrane helix</keyword>
<evidence type="ECO:0000256" key="11">
    <source>
        <dbReference type="ARBA" id="ARBA00048701"/>
    </source>
</evidence>
<feature type="transmembrane region" description="Helical" evidence="17">
    <location>
        <begin position="103"/>
        <end position="123"/>
    </location>
</feature>
<evidence type="ECO:0000256" key="4">
    <source>
        <dbReference type="ARBA" id="ARBA00022692"/>
    </source>
</evidence>
<reference evidence="18" key="1">
    <citation type="submission" date="2022-01" db="EMBL/GenBank/DDBJ databases">
        <authorList>
            <person name="King R."/>
        </authorList>
    </citation>
    <scope>NUCLEOTIDE SEQUENCE</scope>
</reference>
<dbReference type="PANTHER" id="PTHR10989:SF16">
    <property type="entry name" value="AT02829P-RELATED"/>
    <property type="match status" value="1"/>
</dbReference>
<keyword evidence="19" id="KW-1185">Reference proteome</keyword>
<dbReference type="Proteomes" id="UP001153620">
    <property type="component" value="Chromosome 1"/>
</dbReference>
<name>A0A9N9WNR6_9DIPT</name>
<comment type="catalytic activity">
    <reaction evidence="12">
        <text>9-(9Z-octadecenoyloxy)-octadecanoate + H2O = 9-hydroxy-octadecanoate + (9Z)-octadecenoate + H(+)</text>
        <dbReference type="Rhea" id="RHEA:52048"/>
        <dbReference type="ChEBI" id="CHEBI:15377"/>
        <dbReference type="ChEBI" id="CHEBI:15378"/>
        <dbReference type="ChEBI" id="CHEBI:30823"/>
        <dbReference type="ChEBI" id="CHEBI:136282"/>
        <dbReference type="ChEBI" id="CHEBI:136286"/>
    </reaction>
    <physiologicalReaction direction="left-to-right" evidence="12">
        <dbReference type="Rhea" id="RHEA:52049"/>
    </physiologicalReaction>
</comment>
<comment type="catalytic activity">
    <reaction evidence="16">
        <text>12-(9Z-hexadecenoyloxy)-octadecanoate + H2O = 12-hydroxyoctadecanoate + (9Z)-hexadecenoate + H(+)</text>
        <dbReference type="Rhea" id="RHEA:52072"/>
        <dbReference type="ChEBI" id="CHEBI:15377"/>
        <dbReference type="ChEBI" id="CHEBI:15378"/>
        <dbReference type="ChEBI" id="CHEBI:32372"/>
        <dbReference type="ChEBI" id="CHEBI:84201"/>
        <dbReference type="ChEBI" id="CHEBI:136312"/>
    </reaction>
    <physiologicalReaction direction="left-to-right" evidence="16">
        <dbReference type="Rhea" id="RHEA:52073"/>
    </physiologicalReaction>
</comment>
<comment type="catalytic activity">
    <reaction evidence="7">
        <text>12-hexadecanoyloxy-octadecanoate + H2O = 12-hydroxyoctadecanoate + hexadecanoate + H(+)</text>
        <dbReference type="Rhea" id="RHEA:52056"/>
        <dbReference type="ChEBI" id="CHEBI:7896"/>
        <dbReference type="ChEBI" id="CHEBI:15377"/>
        <dbReference type="ChEBI" id="CHEBI:15378"/>
        <dbReference type="ChEBI" id="CHEBI:83677"/>
        <dbReference type="ChEBI" id="CHEBI:84201"/>
    </reaction>
    <physiologicalReaction direction="left-to-right" evidence="7">
        <dbReference type="Rhea" id="RHEA:52057"/>
    </physiologicalReaction>
</comment>
<evidence type="ECO:0000256" key="12">
    <source>
        <dbReference type="ARBA" id="ARBA00048800"/>
    </source>
</evidence>
<evidence type="ECO:0000256" key="17">
    <source>
        <dbReference type="SAM" id="Phobius"/>
    </source>
</evidence>
<evidence type="ECO:0000256" key="6">
    <source>
        <dbReference type="ARBA" id="ARBA00023136"/>
    </source>
</evidence>
<dbReference type="PANTHER" id="PTHR10989">
    <property type="entry name" value="ANDROGEN-INDUCED PROTEIN 1-RELATED"/>
    <property type="match status" value="1"/>
</dbReference>
<feature type="transmembrane region" description="Helical" evidence="17">
    <location>
        <begin position="60"/>
        <end position="82"/>
    </location>
</feature>
<gene>
    <name evidence="18" type="ORF">CHIRRI_LOCUS1260</name>
</gene>
<comment type="catalytic activity">
    <reaction evidence="14">
        <text>13-(9Z-octadecenoyloxy)-octadecanoate + H2O = 13-hydroxy-octadecanoate + (9Z)-octadecenoate + H(+)</text>
        <dbReference type="Rhea" id="RHEA:52064"/>
        <dbReference type="ChEBI" id="CHEBI:15377"/>
        <dbReference type="ChEBI" id="CHEBI:15378"/>
        <dbReference type="ChEBI" id="CHEBI:30823"/>
        <dbReference type="ChEBI" id="CHEBI:136303"/>
        <dbReference type="ChEBI" id="CHEBI:136304"/>
    </reaction>
    <physiologicalReaction direction="left-to-right" evidence="14">
        <dbReference type="Rhea" id="RHEA:52065"/>
    </physiologicalReaction>
</comment>
<dbReference type="GO" id="GO:0016020">
    <property type="term" value="C:membrane"/>
    <property type="evidence" value="ECO:0007669"/>
    <property type="project" value="InterPro"/>
</dbReference>
<dbReference type="AlphaFoldDB" id="A0A9N9WNR6"/>
<evidence type="ECO:0000256" key="13">
    <source>
        <dbReference type="ARBA" id="ARBA00049221"/>
    </source>
</evidence>
<comment type="catalytic activity">
    <reaction evidence="1">
        <text>9-(9Z-hexadecenoyloxy)-octadecanoate + H2O = (9Z)-hexadecenoate + 9-hydroxy-octadecanoate + H(+)</text>
        <dbReference type="Rhea" id="RHEA:52068"/>
        <dbReference type="ChEBI" id="CHEBI:15377"/>
        <dbReference type="ChEBI" id="CHEBI:15378"/>
        <dbReference type="ChEBI" id="CHEBI:32372"/>
        <dbReference type="ChEBI" id="CHEBI:136286"/>
        <dbReference type="ChEBI" id="CHEBI:136309"/>
    </reaction>
    <physiologicalReaction direction="left-to-right" evidence="1">
        <dbReference type="Rhea" id="RHEA:52069"/>
    </physiologicalReaction>
</comment>
<evidence type="ECO:0000256" key="8">
    <source>
        <dbReference type="ARBA" id="ARBA00047427"/>
    </source>
</evidence>
<evidence type="ECO:0000256" key="16">
    <source>
        <dbReference type="ARBA" id="ARBA00049428"/>
    </source>
</evidence>